<evidence type="ECO:0000313" key="12">
    <source>
        <dbReference type="Proteomes" id="UP001140094"/>
    </source>
</evidence>
<dbReference type="InterPro" id="IPR050173">
    <property type="entry name" value="ABC_transporter_C-like"/>
</dbReference>
<keyword evidence="4" id="KW-0547">Nucleotide-binding</keyword>
<dbReference type="InterPro" id="IPR027417">
    <property type="entry name" value="P-loop_NTPase"/>
</dbReference>
<dbReference type="Proteomes" id="UP001140094">
    <property type="component" value="Unassembled WGS sequence"/>
</dbReference>
<comment type="subcellular location">
    <subcellularLocation>
        <location evidence="1">Membrane</location>
        <topology evidence="1">Multi-pass membrane protein</topology>
    </subcellularLocation>
</comment>
<feature type="transmembrane region" description="Helical" evidence="9">
    <location>
        <begin position="120"/>
        <end position="138"/>
    </location>
</feature>
<feature type="region of interest" description="Disordered" evidence="8">
    <location>
        <begin position="72"/>
        <end position="93"/>
    </location>
</feature>
<evidence type="ECO:0000256" key="3">
    <source>
        <dbReference type="ARBA" id="ARBA00022692"/>
    </source>
</evidence>
<dbReference type="PROSITE" id="PS00211">
    <property type="entry name" value="ABC_TRANSPORTER_1"/>
    <property type="match status" value="1"/>
</dbReference>
<evidence type="ECO:0000256" key="2">
    <source>
        <dbReference type="ARBA" id="ARBA00022448"/>
    </source>
</evidence>
<evidence type="ECO:0000256" key="9">
    <source>
        <dbReference type="SAM" id="Phobius"/>
    </source>
</evidence>
<evidence type="ECO:0000256" key="7">
    <source>
        <dbReference type="ARBA" id="ARBA00023136"/>
    </source>
</evidence>
<accession>A0A9W8HXM4</accession>
<evidence type="ECO:0000313" key="11">
    <source>
        <dbReference type="EMBL" id="KAJ2804375.1"/>
    </source>
</evidence>
<dbReference type="GO" id="GO:0042626">
    <property type="term" value="F:ATPase-coupled transmembrane transporter activity"/>
    <property type="evidence" value="ECO:0007669"/>
    <property type="project" value="TreeGrafter"/>
</dbReference>
<name>A0A9W8HXM4_9FUNG</name>
<organism evidence="11 12">
    <name type="scientific">Coemansia guatemalensis</name>
    <dbReference type="NCBI Taxonomy" id="2761395"/>
    <lineage>
        <taxon>Eukaryota</taxon>
        <taxon>Fungi</taxon>
        <taxon>Fungi incertae sedis</taxon>
        <taxon>Zoopagomycota</taxon>
        <taxon>Kickxellomycotina</taxon>
        <taxon>Kickxellomycetes</taxon>
        <taxon>Kickxellales</taxon>
        <taxon>Kickxellaceae</taxon>
        <taxon>Coemansia</taxon>
    </lineage>
</organism>
<dbReference type="GO" id="GO:0016020">
    <property type="term" value="C:membrane"/>
    <property type="evidence" value="ECO:0007669"/>
    <property type="project" value="UniProtKB-SubCell"/>
</dbReference>
<dbReference type="CDD" id="cd03244">
    <property type="entry name" value="ABCC_MRP_domain2"/>
    <property type="match status" value="1"/>
</dbReference>
<evidence type="ECO:0000256" key="4">
    <source>
        <dbReference type="ARBA" id="ARBA00022741"/>
    </source>
</evidence>
<gene>
    <name evidence="11" type="ORF">H4R20_002534</name>
</gene>
<dbReference type="PROSITE" id="PS50893">
    <property type="entry name" value="ABC_TRANSPORTER_2"/>
    <property type="match status" value="1"/>
</dbReference>
<dbReference type="EMBL" id="JANBUO010000408">
    <property type="protein sequence ID" value="KAJ2804375.1"/>
    <property type="molecule type" value="Genomic_DNA"/>
</dbReference>
<dbReference type="InterPro" id="IPR003593">
    <property type="entry name" value="AAA+_ATPase"/>
</dbReference>
<dbReference type="FunFam" id="3.40.50.300:FF:000838">
    <property type="entry name" value="ABC multidrug transporter (Eurofung)"/>
    <property type="match status" value="1"/>
</dbReference>
<dbReference type="SMART" id="SM00382">
    <property type="entry name" value="AAA"/>
    <property type="match status" value="1"/>
</dbReference>
<dbReference type="Gene3D" id="3.40.50.300">
    <property type="entry name" value="P-loop containing nucleotide triphosphate hydrolases"/>
    <property type="match status" value="1"/>
</dbReference>
<proteinExistence type="predicted"/>
<dbReference type="PANTHER" id="PTHR24223:SF399">
    <property type="entry name" value="ABC TRANSPORTER ATNG"/>
    <property type="match status" value="1"/>
</dbReference>
<dbReference type="SUPFAM" id="SSF52540">
    <property type="entry name" value="P-loop containing nucleoside triphosphate hydrolases"/>
    <property type="match status" value="1"/>
</dbReference>
<keyword evidence="12" id="KW-1185">Reference proteome</keyword>
<sequence length="678" mass="75532">MVQSSIWNGMLSNHGVLSDKIRIIASNDRKYIDRCDIEVNIVDGHALVVEKSHRAVAATDVEPVSTIDQNISQGASADISRENQKPAKATSIPQRRTAAVVESSQLQAMRYYIKVCGARSLVFALLMGLVSFALPTVLRLRRMELLHSSINAQSHGDFEPRQYARMSAIHTAIDICLSWVQLAVREWVYIASNRPNLQTALLHSLSHTKMSVLWNLSEHHLEGVIRCSERATLEGIHNFATDSARRFATIAMSLYSTYKVSVTALVMMVAFGIIAANTGQHTYKVLRTVQNCKIQKLEVKKKITYNLFSGSLTVRVFRTFDSFKNRIRELNSEALRIEQLAEAIMDARSFSQEAIQQLVVLTLVGIMILKFRQDTGADAVAVQLYHETLVKALPLLSPLLNFRSELNNHVRALQEYCDNANLAPEGPRHIQGLVGMDDWPQRGSIQFSRCCLRYSSERDPALNSVSFQINPGEHIGIVGRTGSGKSSLINALFRIVELESGTITIDGVDVSQIGLHDLRKKVSTVPQEAALFEGTLRKNLDPFDEYAEADIVAAIRDARLEDFGPNKWIENRGSNLSAGQQQLISICRAILRHRKIVVFDEATASIDAETARLVKSIVNQKLKGSTFLTIAHRLEAIMDSDKILVMSDGRVAEFGMPEELLAKKGIFYQLKHADNGSK</sequence>
<evidence type="ECO:0000256" key="1">
    <source>
        <dbReference type="ARBA" id="ARBA00004141"/>
    </source>
</evidence>
<dbReference type="Gene3D" id="1.20.1560.10">
    <property type="entry name" value="ABC transporter type 1, transmembrane domain"/>
    <property type="match status" value="1"/>
</dbReference>
<evidence type="ECO:0000256" key="8">
    <source>
        <dbReference type="SAM" id="MobiDB-lite"/>
    </source>
</evidence>
<keyword evidence="5" id="KW-0067">ATP-binding</keyword>
<keyword evidence="6 9" id="KW-1133">Transmembrane helix</keyword>
<keyword evidence="7 9" id="KW-0472">Membrane</keyword>
<dbReference type="InterPro" id="IPR003439">
    <property type="entry name" value="ABC_transporter-like_ATP-bd"/>
</dbReference>
<dbReference type="GO" id="GO:0016887">
    <property type="term" value="F:ATP hydrolysis activity"/>
    <property type="evidence" value="ECO:0007669"/>
    <property type="project" value="InterPro"/>
</dbReference>
<comment type="caution">
    <text evidence="11">The sequence shown here is derived from an EMBL/GenBank/DDBJ whole genome shotgun (WGS) entry which is preliminary data.</text>
</comment>
<dbReference type="PANTHER" id="PTHR24223">
    <property type="entry name" value="ATP-BINDING CASSETTE SUB-FAMILY C"/>
    <property type="match status" value="1"/>
</dbReference>
<evidence type="ECO:0000259" key="10">
    <source>
        <dbReference type="PROSITE" id="PS50893"/>
    </source>
</evidence>
<keyword evidence="2" id="KW-0813">Transport</keyword>
<keyword evidence="3 9" id="KW-0812">Transmembrane</keyword>
<dbReference type="Pfam" id="PF00005">
    <property type="entry name" value="ABC_tran"/>
    <property type="match status" value="1"/>
</dbReference>
<dbReference type="GO" id="GO:0005524">
    <property type="term" value="F:ATP binding"/>
    <property type="evidence" value="ECO:0007669"/>
    <property type="project" value="UniProtKB-KW"/>
</dbReference>
<reference evidence="11" key="1">
    <citation type="submission" date="2022-07" db="EMBL/GenBank/DDBJ databases">
        <title>Phylogenomic reconstructions and comparative analyses of Kickxellomycotina fungi.</title>
        <authorList>
            <person name="Reynolds N.K."/>
            <person name="Stajich J.E."/>
            <person name="Barry K."/>
            <person name="Grigoriev I.V."/>
            <person name="Crous P."/>
            <person name="Smith M.E."/>
        </authorList>
    </citation>
    <scope>NUCLEOTIDE SEQUENCE</scope>
    <source>
        <strain evidence="11">NRRL 1565</strain>
    </source>
</reference>
<feature type="domain" description="ABC transporter" evidence="10">
    <location>
        <begin position="445"/>
        <end position="673"/>
    </location>
</feature>
<dbReference type="InterPro" id="IPR017871">
    <property type="entry name" value="ABC_transporter-like_CS"/>
</dbReference>
<dbReference type="OrthoDB" id="6500128at2759"/>
<dbReference type="SUPFAM" id="SSF90123">
    <property type="entry name" value="ABC transporter transmembrane region"/>
    <property type="match status" value="1"/>
</dbReference>
<protein>
    <recommendedName>
        <fullName evidence="10">ABC transporter domain-containing protein</fullName>
    </recommendedName>
</protein>
<evidence type="ECO:0000256" key="5">
    <source>
        <dbReference type="ARBA" id="ARBA00022840"/>
    </source>
</evidence>
<evidence type="ECO:0000256" key="6">
    <source>
        <dbReference type="ARBA" id="ARBA00022989"/>
    </source>
</evidence>
<dbReference type="AlphaFoldDB" id="A0A9W8HXM4"/>
<dbReference type="InterPro" id="IPR036640">
    <property type="entry name" value="ABC1_TM_sf"/>
</dbReference>